<name>A0A7X5KMU8_9FIRM</name>
<feature type="coiled-coil region" evidence="1">
    <location>
        <begin position="14"/>
        <end position="41"/>
    </location>
</feature>
<dbReference type="AlphaFoldDB" id="A0A7X5KMU8"/>
<sequence>MAAEYLLVDGYNIIFAWEQTKEMAEESLDNARQTLMEELSNFQGITKARIILIFDAHLVKGNVGKVMDYKNIKVVFTKERETADHFIEKVAYSKGRDVKIRVATSDGLEQTIILGSGASRMTAKELREEIDREKQRIREEYTEKIQLNNNRLEGHLDPQVREWMETLRRLK</sequence>
<dbReference type="Proteomes" id="UP000461585">
    <property type="component" value="Unassembled WGS sequence"/>
</dbReference>
<dbReference type="EMBL" id="JAAEEH010000030">
    <property type="protein sequence ID" value="NDL68209.1"/>
    <property type="molecule type" value="Genomic_DNA"/>
</dbReference>
<evidence type="ECO:0000256" key="1">
    <source>
        <dbReference type="SAM" id="Coils"/>
    </source>
</evidence>
<comment type="caution">
    <text evidence="2">The sequence shown here is derived from an EMBL/GenBank/DDBJ whole genome shotgun (WGS) entry which is preliminary data.</text>
</comment>
<dbReference type="PANTHER" id="PTHR34547:SF1">
    <property type="entry name" value="YACP-LIKE NYN DOMAIN PROTEIN"/>
    <property type="match status" value="1"/>
</dbReference>
<dbReference type="RefSeq" id="WP_162370930.1">
    <property type="nucleotide sequence ID" value="NZ_JAAEEH010000030.1"/>
</dbReference>
<proteinExistence type="predicted"/>
<dbReference type="Pfam" id="PF05991">
    <property type="entry name" value="NYN_YacP"/>
    <property type="match status" value="1"/>
</dbReference>
<feature type="coiled-coil region" evidence="1">
    <location>
        <begin position="120"/>
        <end position="150"/>
    </location>
</feature>
<evidence type="ECO:0000313" key="3">
    <source>
        <dbReference type="Proteomes" id="UP000461585"/>
    </source>
</evidence>
<keyword evidence="1" id="KW-0175">Coiled coil</keyword>
<gene>
    <name evidence="2" type="ORF">GXN74_10695</name>
</gene>
<dbReference type="InterPro" id="IPR010298">
    <property type="entry name" value="YacP-like"/>
</dbReference>
<dbReference type="PANTHER" id="PTHR34547">
    <property type="entry name" value="YACP-LIKE NYN DOMAIN PROTEIN"/>
    <property type="match status" value="1"/>
</dbReference>
<reference evidence="2 3" key="1">
    <citation type="submission" date="2020-01" db="EMBL/GenBank/DDBJ databases">
        <title>Anaeroalcalibacter tamaniensis gen. nov., sp. nov., moderately halophilic strictly anaerobic fermenter bacterium from mud volcano of Taman peninsula.</title>
        <authorList>
            <person name="Frolova A."/>
            <person name="Merkel A.Y."/>
            <person name="Slobodkin A.I."/>
        </authorList>
    </citation>
    <scope>NUCLEOTIDE SEQUENCE [LARGE SCALE GENOMIC DNA]</scope>
    <source>
        <strain evidence="2 3">F-3ap</strain>
    </source>
</reference>
<organism evidence="2 3">
    <name type="scientific">Anaerotalea alkaliphila</name>
    <dbReference type="NCBI Taxonomy" id="2662126"/>
    <lineage>
        <taxon>Bacteria</taxon>
        <taxon>Bacillati</taxon>
        <taxon>Bacillota</taxon>
        <taxon>Clostridia</taxon>
        <taxon>Eubacteriales</taxon>
        <taxon>Anaerotalea</taxon>
    </lineage>
</organism>
<protein>
    <submittedName>
        <fullName evidence="2">NYN domain-containing protein</fullName>
    </submittedName>
</protein>
<evidence type="ECO:0000313" key="2">
    <source>
        <dbReference type="EMBL" id="NDL68209.1"/>
    </source>
</evidence>
<accession>A0A7X5KMU8</accession>
<dbReference type="CDD" id="cd10912">
    <property type="entry name" value="PIN_YacP-like"/>
    <property type="match status" value="1"/>
</dbReference>
<keyword evidence="3" id="KW-1185">Reference proteome</keyword>